<dbReference type="Pfam" id="PF13439">
    <property type="entry name" value="Glyco_transf_4"/>
    <property type="match status" value="1"/>
</dbReference>
<dbReference type="InterPro" id="IPR028098">
    <property type="entry name" value="Glyco_trans_4-like_N"/>
</dbReference>
<evidence type="ECO:0000313" key="5">
    <source>
        <dbReference type="Proteomes" id="UP000424462"/>
    </source>
</evidence>
<keyword evidence="2" id="KW-0808">Transferase</keyword>
<dbReference type="EMBL" id="CP046455">
    <property type="protein sequence ID" value="QGU07140.1"/>
    <property type="molecule type" value="Genomic_DNA"/>
</dbReference>
<dbReference type="Gene3D" id="3.40.50.2000">
    <property type="entry name" value="Glycogen Phosphorylase B"/>
    <property type="match status" value="1"/>
</dbReference>
<dbReference type="SUPFAM" id="SSF53756">
    <property type="entry name" value="UDP-Glycosyltransferase/glycogen phosphorylase"/>
    <property type="match status" value="1"/>
</dbReference>
<dbReference type="Proteomes" id="UP000424462">
    <property type="component" value="Chromosome"/>
</dbReference>
<reference evidence="4 5" key="1">
    <citation type="submission" date="2019-11" db="EMBL/GenBank/DDBJ databases">
        <title>Complete genome sequence of Corynebacterium kalinowskii 1959, a novel Corynebacterium species isolated from soil of a small paddock in Vilsendorf, Germany.</title>
        <authorList>
            <person name="Schaffert L."/>
            <person name="Ruwe M."/>
            <person name="Milse J."/>
            <person name="Hanuschka K."/>
            <person name="Ortseifen V."/>
            <person name="Droste J."/>
            <person name="Brandt D."/>
            <person name="Schlueter L."/>
            <person name="Kutter Y."/>
            <person name="Vinke S."/>
            <person name="Viehoefer P."/>
            <person name="Jacob L."/>
            <person name="Luebke N.-C."/>
            <person name="Schulte-Berndt E."/>
            <person name="Hain C."/>
            <person name="Linder M."/>
            <person name="Schmidt P."/>
            <person name="Wollenschlaeger L."/>
            <person name="Luttermann T."/>
            <person name="Thieme E."/>
            <person name="Hassa J."/>
            <person name="Haak M."/>
            <person name="Wittchen M."/>
            <person name="Mentz A."/>
            <person name="Persicke M."/>
            <person name="Busche T."/>
            <person name="Ruckert C."/>
        </authorList>
    </citation>
    <scope>NUCLEOTIDE SEQUENCE [LARGE SCALE GENOMIC DNA]</scope>
    <source>
        <strain evidence="4 5">2039</strain>
    </source>
</reference>
<gene>
    <name evidence="4" type="ORF">COCCU_05980</name>
</gene>
<dbReference type="KEGG" id="cok:COCCU_05980"/>
<keyword evidence="5" id="KW-1185">Reference proteome</keyword>
<evidence type="ECO:0000259" key="3">
    <source>
        <dbReference type="Pfam" id="PF13439"/>
    </source>
</evidence>
<name>A0A6B8WAV5_9CORY</name>
<evidence type="ECO:0000256" key="2">
    <source>
        <dbReference type="ARBA" id="ARBA00022679"/>
    </source>
</evidence>
<evidence type="ECO:0000313" key="4">
    <source>
        <dbReference type="EMBL" id="QGU07140.1"/>
    </source>
</evidence>
<feature type="domain" description="Glycosyltransferase subfamily 4-like N-terminal" evidence="3">
    <location>
        <begin position="31"/>
        <end position="146"/>
    </location>
</feature>
<evidence type="ECO:0000256" key="1">
    <source>
        <dbReference type="ARBA" id="ARBA00022676"/>
    </source>
</evidence>
<proteinExistence type="predicted"/>
<organism evidence="4 5">
    <name type="scientific">Corynebacterium occultum</name>
    <dbReference type="NCBI Taxonomy" id="2675219"/>
    <lineage>
        <taxon>Bacteria</taxon>
        <taxon>Bacillati</taxon>
        <taxon>Actinomycetota</taxon>
        <taxon>Actinomycetes</taxon>
        <taxon>Mycobacteriales</taxon>
        <taxon>Corynebacteriaceae</taxon>
        <taxon>Corynebacterium</taxon>
    </lineage>
</organism>
<dbReference type="GO" id="GO:0016757">
    <property type="term" value="F:glycosyltransferase activity"/>
    <property type="evidence" value="ECO:0007669"/>
    <property type="project" value="UniProtKB-KW"/>
</dbReference>
<keyword evidence="1" id="KW-0328">Glycosyltransferase</keyword>
<dbReference type="AlphaFoldDB" id="A0A6B8WAV5"/>
<accession>A0A6B8WAV5</accession>
<sequence length="329" mass="37004">MKVLSIPAGHVYPAALRPRDGWPDIQVLEDPVIDPAEPDRWWPHPALRRDWWEREPRKVDLCHLHFGFEHLDAAETRDFVAVLAQRHIPLVLTIHDLDNPHLAEQRAFHQQLKFLTAAAAQVLTLSQGAAEIIRERYGRDALVVPHPAVVPNPPTLPGRPTPGVGVFLKSLRSNVVADPHFYRDLATGMGETNPLQFYLHREQADSDLARELTPARLNLHQPMDDHTLHDTIARHRVVVLPYLRGTHSGWLEMCLDLGVSVAVPDCGCYLSQAQGSPAVAQYRTAEGTDAARAVTELLRQEPPPPREHPFDNIAFHHQLYRALREGTLA</sequence>
<protein>
    <recommendedName>
        <fullName evidence="3">Glycosyltransferase subfamily 4-like N-terminal domain-containing protein</fullName>
    </recommendedName>
</protein>